<sequence>MGEPGLTTRFKIELVMDEQVSPLDVASGHQPHIEAFDHIKRRVRFFRPLGFGALQNGIRAGIKSELGVGLCLLEAFVCEAFVLTVRYGRMGSTLKCCRFGSFFIPTLNCWLEAQV</sequence>
<evidence type="ECO:0000313" key="2">
    <source>
        <dbReference type="Proteomes" id="UP000554482"/>
    </source>
</evidence>
<name>A0A7J6XCS9_THATH</name>
<organism evidence="1 2">
    <name type="scientific">Thalictrum thalictroides</name>
    <name type="common">Rue-anemone</name>
    <name type="synonym">Anemone thalictroides</name>
    <dbReference type="NCBI Taxonomy" id="46969"/>
    <lineage>
        <taxon>Eukaryota</taxon>
        <taxon>Viridiplantae</taxon>
        <taxon>Streptophyta</taxon>
        <taxon>Embryophyta</taxon>
        <taxon>Tracheophyta</taxon>
        <taxon>Spermatophyta</taxon>
        <taxon>Magnoliopsida</taxon>
        <taxon>Ranunculales</taxon>
        <taxon>Ranunculaceae</taxon>
        <taxon>Thalictroideae</taxon>
        <taxon>Thalictrum</taxon>
    </lineage>
</organism>
<accession>A0A7J6XCS9</accession>
<protein>
    <submittedName>
        <fullName evidence="1">Uncharacterized protein</fullName>
    </submittedName>
</protein>
<keyword evidence="2" id="KW-1185">Reference proteome</keyword>
<dbReference type="EMBL" id="JABWDY010001595">
    <property type="protein sequence ID" value="KAF5207293.1"/>
    <property type="molecule type" value="Genomic_DNA"/>
</dbReference>
<proteinExistence type="predicted"/>
<comment type="caution">
    <text evidence="1">The sequence shown here is derived from an EMBL/GenBank/DDBJ whole genome shotgun (WGS) entry which is preliminary data.</text>
</comment>
<dbReference type="AlphaFoldDB" id="A0A7J6XCS9"/>
<reference evidence="1 2" key="1">
    <citation type="submission" date="2020-06" db="EMBL/GenBank/DDBJ databases">
        <title>Transcriptomic and genomic resources for Thalictrum thalictroides and T. hernandezii: Facilitating candidate gene discovery in an emerging model plant lineage.</title>
        <authorList>
            <person name="Arias T."/>
            <person name="Riano-Pachon D.M."/>
            <person name="Di Stilio V.S."/>
        </authorList>
    </citation>
    <scope>NUCLEOTIDE SEQUENCE [LARGE SCALE GENOMIC DNA]</scope>
    <source>
        <strain evidence="2">cv. WT478/WT964</strain>
        <tissue evidence="1">Leaves</tissue>
    </source>
</reference>
<gene>
    <name evidence="1" type="ORF">FRX31_003120</name>
</gene>
<dbReference type="Proteomes" id="UP000554482">
    <property type="component" value="Unassembled WGS sequence"/>
</dbReference>
<evidence type="ECO:0000313" key="1">
    <source>
        <dbReference type="EMBL" id="KAF5207293.1"/>
    </source>
</evidence>